<organism evidence="7 8">
    <name type="scientific">Roseateles oligotrophus</name>
    <dbReference type="NCBI Taxonomy" id="1769250"/>
    <lineage>
        <taxon>Bacteria</taxon>
        <taxon>Pseudomonadati</taxon>
        <taxon>Pseudomonadota</taxon>
        <taxon>Betaproteobacteria</taxon>
        <taxon>Burkholderiales</taxon>
        <taxon>Sphaerotilaceae</taxon>
        <taxon>Roseateles</taxon>
    </lineage>
</organism>
<dbReference type="GO" id="GO:0004725">
    <property type="term" value="F:protein tyrosine phosphatase activity"/>
    <property type="evidence" value="ECO:0007669"/>
    <property type="project" value="UniProtKB-EC"/>
</dbReference>
<dbReference type="SUPFAM" id="SSF52788">
    <property type="entry name" value="Phosphotyrosine protein phosphatases I"/>
    <property type="match status" value="1"/>
</dbReference>
<evidence type="ECO:0000313" key="7">
    <source>
        <dbReference type="EMBL" id="MBB4843033.1"/>
    </source>
</evidence>
<dbReference type="InterPro" id="IPR017867">
    <property type="entry name" value="Tyr_phospatase_low_mol_wt"/>
</dbReference>
<evidence type="ECO:0000256" key="2">
    <source>
        <dbReference type="ARBA" id="ARBA00013064"/>
    </source>
</evidence>
<dbReference type="Gene3D" id="3.40.50.2300">
    <property type="match status" value="1"/>
</dbReference>
<dbReference type="PANTHER" id="PTHR11717">
    <property type="entry name" value="LOW MOLECULAR WEIGHT PROTEIN TYROSINE PHOSPHATASE"/>
    <property type="match status" value="1"/>
</dbReference>
<dbReference type="Proteomes" id="UP000562027">
    <property type="component" value="Unassembled WGS sequence"/>
</dbReference>
<dbReference type="SMART" id="SM00226">
    <property type="entry name" value="LMWPc"/>
    <property type="match status" value="1"/>
</dbReference>
<proteinExistence type="inferred from homology"/>
<feature type="active site" description="Proton donor" evidence="5">
    <location>
        <position position="131"/>
    </location>
</feature>
<dbReference type="RefSeq" id="WP_184297950.1">
    <property type="nucleotide sequence ID" value="NZ_JACHLP010000003.1"/>
</dbReference>
<name>A0A840L8E1_9BURK</name>
<evidence type="ECO:0000256" key="4">
    <source>
        <dbReference type="ARBA" id="ARBA00022912"/>
    </source>
</evidence>
<accession>A0A840L8E1</accession>
<gene>
    <name evidence="7" type="ORF">HNP55_001552</name>
</gene>
<reference evidence="7 8" key="1">
    <citation type="submission" date="2020-08" db="EMBL/GenBank/DDBJ databases">
        <title>Functional genomics of gut bacteria from endangered species of beetles.</title>
        <authorList>
            <person name="Carlos-Shanley C."/>
        </authorList>
    </citation>
    <scope>NUCLEOTIDE SEQUENCE [LARGE SCALE GENOMIC DNA]</scope>
    <source>
        <strain evidence="7 8">S00239</strain>
    </source>
</reference>
<dbReference type="InterPro" id="IPR036196">
    <property type="entry name" value="Ptyr_pPase_sf"/>
</dbReference>
<evidence type="ECO:0000256" key="1">
    <source>
        <dbReference type="ARBA" id="ARBA00011063"/>
    </source>
</evidence>
<dbReference type="InterPro" id="IPR023485">
    <property type="entry name" value="Ptyr_pPase"/>
</dbReference>
<feature type="domain" description="Phosphotyrosine protein phosphatase I" evidence="6">
    <location>
        <begin position="4"/>
        <end position="157"/>
    </location>
</feature>
<comment type="caution">
    <text evidence="7">The sequence shown here is derived from an EMBL/GenBank/DDBJ whole genome shotgun (WGS) entry which is preliminary data.</text>
</comment>
<dbReference type="InterPro" id="IPR050438">
    <property type="entry name" value="LMW_PTPase"/>
</dbReference>
<dbReference type="EC" id="3.1.3.48" evidence="2"/>
<keyword evidence="8" id="KW-1185">Reference proteome</keyword>
<dbReference type="CDD" id="cd16343">
    <property type="entry name" value="LMWPTP"/>
    <property type="match status" value="1"/>
</dbReference>
<evidence type="ECO:0000256" key="3">
    <source>
        <dbReference type="ARBA" id="ARBA00022801"/>
    </source>
</evidence>
<evidence type="ECO:0000256" key="5">
    <source>
        <dbReference type="PIRSR" id="PIRSR617867-1"/>
    </source>
</evidence>
<keyword evidence="3 7" id="KW-0378">Hydrolase</keyword>
<keyword evidence="4" id="KW-0904">Protein phosphatase</keyword>
<dbReference type="PANTHER" id="PTHR11717:SF7">
    <property type="entry name" value="LOW MOLECULAR WEIGHT PHOSPHOTYROSINE PROTEIN PHOSPHATASE"/>
    <property type="match status" value="1"/>
</dbReference>
<evidence type="ECO:0000313" key="8">
    <source>
        <dbReference type="Proteomes" id="UP000562027"/>
    </source>
</evidence>
<protein>
    <recommendedName>
        <fullName evidence="2">protein-tyrosine-phosphatase</fullName>
        <ecNumber evidence="2">3.1.3.48</ecNumber>
    </recommendedName>
</protein>
<comment type="similarity">
    <text evidence="1">Belongs to the low molecular weight phosphotyrosine protein phosphatase family.</text>
</comment>
<dbReference type="PRINTS" id="PR00719">
    <property type="entry name" value="LMWPTPASE"/>
</dbReference>
<dbReference type="Pfam" id="PF01451">
    <property type="entry name" value="LMWPc"/>
    <property type="match status" value="1"/>
</dbReference>
<feature type="active site" evidence="5">
    <location>
        <position position="16"/>
    </location>
</feature>
<evidence type="ECO:0000259" key="6">
    <source>
        <dbReference type="SMART" id="SM00226"/>
    </source>
</evidence>
<dbReference type="AlphaFoldDB" id="A0A840L8E1"/>
<sequence length="168" mass="18154">MATPSVLLVCTANLCRSPMAETVLKALLIAMGPAAPLDPNRVESAGTRAAPRPQTVDARAAAALQRSGLKADRKFRSRRVVPEDFERFDLVLAMDLENLDDLRRLCPQHLQSRVKLLLDYAPGLAGHEIPDPYFSPVVAFDRVLGLLGQGLQGLIDSQTRAAEAQSAA</sequence>
<feature type="active site" description="Nucleophile" evidence="5">
    <location>
        <position position="10"/>
    </location>
</feature>
<dbReference type="EMBL" id="JACHLP010000003">
    <property type="protein sequence ID" value="MBB4843033.1"/>
    <property type="molecule type" value="Genomic_DNA"/>
</dbReference>